<proteinExistence type="predicted"/>
<name>A0A6G1EDY0_9ORYZ</name>
<organism evidence="1 2">
    <name type="scientific">Oryza meyeriana var. granulata</name>
    <dbReference type="NCBI Taxonomy" id="110450"/>
    <lineage>
        <taxon>Eukaryota</taxon>
        <taxon>Viridiplantae</taxon>
        <taxon>Streptophyta</taxon>
        <taxon>Embryophyta</taxon>
        <taxon>Tracheophyta</taxon>
        <taxon>Spermatophyta</taxon>
        <taxon>Magnoliopsida</taxon>
        <taxon>Liliopsida</taxon>
        <taxon>Poales</taxon>
        <taxon>Poaceae</taxon>
        <taxon>BOP clade</taxon>
        <taxon>Oryzoideae</taxon>
        <taxon>Oryzeae</taxon>
        <taxon>Oryzinae</taxon>
        <taxon>Oryza</taxon>
        <taxon>Oryza meyeriana</taxon>
    </lineage>
</organism>
<evidence type="ECO:0000313" key="2">
    <source>
        <dbReference type="Proteomes" id="UP000479710"/>
    </source>
</evidence>
<sequence>MAAGKPWIFVAAEGELSGPTGRYTQGDSTEGLTNWRAVRWRRRHGKGEIRAMGVRHEKVPGSRIGEWMRGARGNWRYRGSGVGRSRRRGEGASAGSG</sequence>
<protein>
    <submittedName>
        <fullName evidence="1">Uncharacterized protein</fullName>
    </submittedName>
</protein>
<gene>
    <name evidence="1" type="ORF">E2562_002198</name>
</gene>
<accession>A0A6G1EDY0</accession>
<evidence type="ECO:0000313" key="1">
    <source>
        <dbReference type="EMBL" id="KAF0922988.1"/>
    </source>
</evidence>
<dbReference type="AlphaFoldDB" id="A0A6G1EDY0"/>
<reference evidence="1 2" key="1">
    <citation type="submission" date="2019-11" db="EMBL/GenBank/DDBJ databases">
        <title>Whole genome sequence of Oryza granulata.</title>
        <authorList>
            <person name="Li W."/>
        </authorList>
    </citation>
    <scope>NUCLEOTIDE SEQUENCE [LARGE SCALE GENOMIC DNA]</scope>
    <source>
        <strain evidence="2">cv. Menghai</strain>
        <tissue evidence="1">Leaf</tissue>
    </source>
</reference>
<comment type="caution">
    <text evidence="1">The sequence shown here is derived from an EMBL/GenBank/DDBJ whole genome shotgun (WGS) entry which is preliminary data.</text>
</comment>
<dbReference type="EMBL" id="SPHZ02000003">
    <property type="protein sequence ID" value="KAF0922988.1"/>
    <property type="molecule type" value="Genomic_DNA"/>
</dbReference>
<dbReference type="Proteomes" id="UP000479710">
    <property type="component" value="Unassembled WGS sequence"/>
</dbReference>
<keyword evidence="2" id="KW-1185">Reference proteome</keyword>